<keyword evidence="12" id="KW-1185">Reference proteome</keyword>
<dbReference type="PANTHER" id="PTHR12369">
    <property type="entry name" value="CHONDROITIN SYNTHASE"/>
    <property type="match status" value="1"/>
</dbReference>
<name>A0AAD7YBB4_MYTSE</name>
<organism evidence="11 12">
    <name type="scientific">Mythimna separata</name>
    <name type="common">Oriental armyworm</name>
    <name type="synonym">Pseudaletia separata</name>
    <dbReference type="NCBI Taxonomy" id="271217"/>
    <lineage>
        <taxon>Eukaryota</taxon>
        <taxon>Metazoa</taxon>
        <taxon>Ecdysozoa</taxon>
        <taxon>Arthropoda</taxon>
        <taxon>Hexapoda</taxon>
        <taxon>Insecta</taxon>
        <taxon>Pterygota</taxon>
        <taxon>Neoptera</taxon>
        <taxon>Endopterygota</taxon>
        <taxon>Lepidoptera</taxon>
        <taxon>Glossata</taxon>
        <taxon>Ditrysia</taxon>
        <taxon>Noctuoidea</taxon>
        <taxon>Noctuidae</taxon>
        <taxon>Noctuinae</taxon>
        <taxon>Hadenini</taxon>
        <taxon>Mythimna</taxon>
    </lineage>
</organism>
<dbReference type="GO" id="GO:0047238">
    <property type="term" value="F:glucuronosyl-N-acetylgalactosaminyl-proteoglycan 4-beta-N-acetylgalactosaminyltransferase activity"/>
    <property type="evidence" value="ECO:0007669"/>
    <property type="project" value="TreeGrafter"/>
</dbReference>
<dbReference type="AlphaFoldDB" id="A0AAD7YBB4"/>
<evidence type="ECO:0000256" key="6">
    <source>
        <dbReference type="ARBA" id="ARBA00022989"/>
    </source>
</evidence>
<dbReference type="Gene3D" id="3.90.550.50">
    <property type="match status" value="1"/>
</dbReference>
<gene>
    <name evidence="11" type="ORF">PYW07_009283</name>
</gene>
<evidence type="ECO:0000256" key="1">
    <source>
        <dbReference type="ARBA" id="ARBA00004447"/>
    </source>
</evidence>
<keyword evidence="8 9" id="KW-0472">Membrane</keyword>
<evidence type="ECO:0000256" key="4">
    <source>
        <dbReference type="ARBA" id="ARBA00022692"/>
    </source>
</evidence>
<keyword evidence="4 9" id="KW-0812">Transmembrane</keyword>
<dbReference type="EC" id="2.4.1.-" evidence="9"/>
<dbReference type="Proteomes" id="UP001231518">
    <property type="component" value="Chromosome 23"/>
</dbReference>
<feature type="transmembrane region" description="Helical" evidence="9">
    <location>
        <begin position="12"/>
        <end position="33"/>
    </location>
</feature>
<feature type="region of interest" description="Disordered" evidence="10">
    <location>
        <begin position="47"/>
        <end position="73"/>
    </location>
</feature>
<dbReference type="EMBL" id="JARGEI010000023">
    <property type="protein sequence ID" value="KAJ8709917.1"/>
    <property type="molecule type" value="Genomic_DNA"/>
</dbReference>
<dbReference type="PANTHER" id="PTHR12369:SF13">
    <property type="entry name" value="HEXOSYLTRANSFERASE"/>
    <property type="match status" value="1"/>
</dbReference>
<comment type="similarity">
    <text evidence="2 9">Belongs to the chondroitin N-acetylgalactosaminyltransferase family.</text>
</comment>
<evidence type="ECO:0000256" key="3">
    <source>
        <dbReference type="ARBA" id="ARBA00022679"/>
    </source>
</evidence>
<keyword evidence="5 9" id="KW-0735">Signal-anchor</keyword>
<dbReference type="InterPro" id="IPR008428">
    <property type="entry name" value="Chond_GalNAc"/>
</dbReference>
<evidence type="ECO:0000256" key="8">
    <source>
        <dbReference type="ARBA" id="ARBA00023136"/>
    </source>
</evidence>
<evidence type="ECO:0000256" key="9">
    <source>
        <dbReference type="RuleBase" id="RU364016"/>
    </source>
</evidence>
<comment type="subcellular location">
    <subcellularLocation>
        <location evidence="1 9">Golgi apparatus</location>
        <location evidence="1 9">Golgi stack membrane</location>
        <topology evidence="1 9">Single-pass type II membrane protein</topology>
    </subcellularLocation>
</comment>
<evidence type="ECO:0000256" key="10">
    <source>
        <dbReference type="SAM" id="MobiDB-lite"/>
    </source>
</evidence>
<evidence type="ECO:0000256" key="2">
    <source>
        <dbReference type="ARBA" id="ARBA00009239"/>
    </source>
</evidence>
<dbReference type="GO" id="GO:0032580">
    <property type="term" value="C:Golgi cisterna membrane"/>
    <property type="evidence" value="ECO:0007669"/>
    <property type="project" value="UniProtKB-SubCell"/>
</dbReference>
<protein>
    <recommendedName>
        <fullName evidence="9">Hexosyltransferase</fullName>
        <ecNumber evidence="9">2.4.1.-</ecNumber>
    </recommendedName>
</protein>
<keyword evidence="7 9" id="KW-0333">Golgi apparatus</keyword>
<dbReference type="Pfam" id="PF05679">
    <property type="entry name" value="CHGN"/>
    <property type="match status" value="1"/>
</dbReference>
<evidence type="ECO:0000256" key="7">
    <source>
        <dbReference type="ARBA" id="ARBA00023034"/>
    </source>
</evidence>
<evidence type="ECO:0000313" key="12">
    <source>
        <dbReference type="Proteomes" id="UP001231518"/>
    </source>
</evidence>
<dbReference type="InterPro" id="IPR051227">
    <property type="entry name" value="CS_glycosyltransferase"/>
</dbReference>
<keyword evidence="3 9" id="KW-0808">Transferase</keyword>
<proteinExistence type="inferred from homology"/>
<keyword evidence="6 9" id="KW-1133">Transmembrane helix</keyword>
<evidence type="ECO:0000256" key="5">
    <source>
        <dbReference type="ARBA" id="ARBA00022968"/>
    </source>
</evidence>
<sequence length="741" mass="80859">MLSRYVVSQVKHNSYFLVGLALGLWVSLALVPLDEAPGAACDALGAAPVPDDYEPQREERPLGPAGHAAGRSVQRPRYYSTELGMRGSLLTGVLSSEEALKSQIAALNHTTARLQPALKFFITASAMSSVPGLANVVGFTDTREMLKPFHALKYLADNYLEEYDFFFLVSDTAFVNARRLTELVSQLSVSEDVYMGMVTEDDSHYCSLEGGVLLSNSVLRAVHAELDWCVRNSYSPHHHENIGRCVLHAAHRACAPAAQGEQYRGVRAPGPDTPPALTPDLADAVTVFPVARAASFYTLHAYVSRVHLERDRAEVRRLRAALWRGAAKHPPHYRNATWPSGLRADPGLAPPTPDSRFDHLRWVSFNATHAFFPDDHHEVAPIAGADREALDLVLEAVRAWGLRRWEGASSVRLLEGAWRWEPARALSYRLLLRVRATGRSRLRLVDVVRPLGAARLVPVRYVTESARVTLLLPVPATHASLPDVRAFLARYETVCLKQDKNTALIMVVVGGANDTAVLEGVRAAAAAVRARHSGASLLVLDAPGPAELSRDVSEYSALQLASGAALDAAAPHVSRDALMLLLPPHAEFNQDFLNRVRMNCIAGEQWYLPLAFARFSLYAHPRFLAPGGGKPQVNTGRFNRAATLALAFYRADYDAAAAVWRGPRAPPAHVLARAPLRVLRAPEPALVLAPRRKPCALRAPGGREPSACARTLEHDGFATLDAGARHSLAQLLLETQAEQDQ</sequence>
<comment type="caution">
    <text evidence="11">The sequence shown here is derived from an EMBL/GenBank/DDBJ whole genome shotgun (WGS) entry which is preliminary data.</text>
</comment>
<accession>A0AAD7YBB4</accession>
<evidence type="ECO:0000313" key="11">
    <source>
        <dbReference type="EMBL" id="KAJ8709917.1"/>
    </source>
</evidence>
<reference evidence="11" key="1">
    <citation type="submission" date="2023-03" db="EMBL/GenBank/DDBJ databases">
        <title>Chromosome-level genomes of two armyworms, Mythimna separata and Mythimna loreyi, provide insights into the biosynthesis and reception of sex pheromones.</title>
        <authorList>
            <person name="Zhao H."/>
        </authorList>
    </citation>
    <scope>NUCLEOTIDE SEQUENCE</scope>
    <source>
        <strain evidence="11">BeijingLab</strain>
        <tissue evidence="11">Pupa</tissue>
    </source>
</reference>